<sequence>MPGETLATFHDNFTEDSTLKSVVISRLYQKKFVSELDELVRVADCDTSIDKMTLTSKNELVMFPKEEPYFVSRIFCADNKTGNNESWNGAYQSIHEEIQMKSSPMKLGLVDYFDPSLLPHSLTLITVQFTYDHQLERIGGWPSSLTKLKICNHKEASLIELPNTLKELSCHGVAGVWHDFPPKLRKLTFESSDWIPLDSTKFPESLRELLALYCCLPDIEKLVDKLPGKLRVLKLGDDIGGKLSSLSFPIRLKLLILRNVT</sequence>
<gene>
    <name evidence="1" type="ORF">SAMEA4029010_CIC11G00000005163</name>
</gene>
<accession>A0A1L0DLU5</accession>
<dbReference type="EMBL" id="LT635761">
    <property type="protein sequence ID" value="SGZ56832.1"/>
    <property type="molecule type" value="Genomic_DNA"/>
</dbReference>
<organism evidence="1 2">
    <name type="scientific">Sungouiella intermedia</name>
    <dbReference type="NCBI Taxonomy" id="45354"/>
    <lineage>
        <taxon>Eukaryota</taxon>
        <taxon>Fungi</taxon>
        <taxon>Dikarya</taxon>
        <taxon>Ascomycota</taxon>
        <taxon>Saccharomycotina</taxon>
        <taxon>Pichiomycetes</taxon>
        <taxon>Metschnikowiaceae</taxon>
        <taxon>Sungouiella</taxon>
    </lineage>
</organism>
<evidence type="ECO:0000313" key="1">
    <source>
        <dbReference type="EMBL" id="SGZ56832.1"/>
    </source>
</evidence>
<reference evidence="1 2" key="1">
    <citation type="submission" date="2016-10" db="EMBL/GenBank/DDBJ databases">
        <authorList>
            <person name="de Groot N.N."/>
        </authorList>
    </citation>
    <scope>NUCLEOTIDE SEQUENCE [LARGE SCALE GENOMIC DNA]</scope>
    <source>
        <strain evidence="1 2">CBS 141442</strain>
    </source>
</reference>
<dbReference type="InterPro" id="IPR032675">
    <property type="entry name" value="LRR_dom_sf"/>
</dbReference>
<dbReference type="Gene3D" id="3.80.10.10">
    <property type="entry name" value="Ribonuclease Inhibitor"/>
    <property type="match status" value="1"/>
</dbReference>
<dbReference type="Proteomes" id="UP000182334">
    <property type="component" value="Chromosome VI"/>
</dbReference>
<dbReference type="AlphaFoldDB" id="A0A1L0DLU5"/>
<name>A0A1L0DLU5_9ASCO</name>
<proteinExistence type="predicted"/>
<protein>
    <submittedName>
        <fullName evidence="1">CIC11C00000005163</fullName>
    </submittedName>
</protein>
<evidence type="ECO:0000313" key="2">
    <source>
        <dbReference type="Proteomes" id="UP000182334"/>
    </source>
</evidence>
<keyword evidence="2" id="KW-1185">Reference proteome</keyword>